<dbReference type="InterPro" id="IPR011051">
    <property type="entry name" value="RmlC_Cupin_sf"/>
</dbReference>
<name>A0A0F9HQT1_9ZZZZ</name>
<dbReference type="InterPro" id="IPR013096">
    <property type="entry name" value="Cupin_2"/>
</dbReference>
<evidence type="ECO:0000256" key="1">
    <source>
        <dbReference type="ARBA" id="ARBA00022964"/>
    </source>
</evidence>
<dbReference type="PANTHER" id="PTHR41517">
    <property type="entry name" value="1,2-DIOXYGENASE PROTEIN-RELATED"/>
    <property type="match status" value="1"/>
</dbReference>
<dbReference type="EMBL" id="LAZR01014387">
    <property type="protein sequence ID" value="KKM17716.1"/>
    <property type="molecule type" value="Genomic_DNA"/>
</dbReference>
<dbReference type="Gene3D" id="2.60.120.10">
    <property type="entry name" value="Jelly Rolls"/>
    <property type="match status" value="1"/>
</dbReference>
<dbReference type="InterPro" id="IPR047183">
    <property type="entry name" value="GDO-like"/>
</dbReference>
<dbReference type="Pfam" id="PF07883">
    <property type="entry name" value="Cupin_2"/>
    <property type="match status" value="1"/>
</dbReference>
<dbReference type="GO" id="GO:0051213">
    <property type="term" value="F:dioxygenase activity"/>
    <property type="evidence" value="ECO:0007669"/>
    <property type="project" value="UniProtKB-KW"/>
</dbReference>
<dbReference type="AlphaFoldDB" id="A0A0F9HQT1"/>
<dbReference type="PANTHER" id="PTHR41517:SF1">
    <property type="entry name" value="CUPIN"/>
    <property type="match status" value="1"/>
</dbReference>
<comment type="caution">
    <text evidence="4">The sequence shown here is derived from an EMBL/GenBank/DDBJ whole genome shotgun (WGS) entry which is preliminary data.</text>
</comment>
<evidence type="ECO:0000256" key="2">
    <source>
        <dbReference type="ARBA" id="ARBA00023002"/>
    </source>
</evidence>
<keyword evidence="1" id="KW-0223">Dioxygenase</keyword>
<dbReference type="InterPro" id="IPR014710">
    <property type="entry name" value="RmlC-like_jellyroll"/>
</dbReference>
<organism evidence="4">
    <name type="scientific">marine sediment metagenome</name>
    <dbReference type="NCBI Taxonomy" id="412755"/>
    <lineage>
        <taxon>unclassified sequences</taxon>
        <taxon>metagenomes</taxon>
        <taxon>ecological metagenomes</taxon>
    </lineage>
</organism>
<sequence length="158" mass="17951">MNQKEQSKSTETISRATSADFGKTTDDVKVKMPDKVIVRQLEEHKDSAYSEERQCSVFIADLPSYTLSVNITLIKPDSHDRKHRHYYETLLFILEGSGYSIIEGERVEWEAGDALHIPPWSWHQHFNTDSDKEVRYLACTNAPLLQGVGGIAIREEAG</sequence>
<gene>
    <name evidence="4" type="ORF">LCGC14_1672950</name>
</gene>
<feature type="domain" description="Cupin type-2" evidence="3">
    <location>
        <begin position="73"/>
        <end position="137"/>
    </location>
</feature>
<protein>
    <recommendedName>
        <fullName evidence="3">Cupin type-2 domain-containing protein</fullName>
    </recommendedName>
</protein>
<keyword evidence="2" id="KW-0560">Oxidoreductase</keyword>
<proteinExistence type="predicted"/>
<evidence type="ECO:0000313" key="4">
    <source>
        <dbReference type="EMBL" id="KKM17716.1"/>
    </source>
</evidence>
<evidence type="ECO:0000259" key="3">
    <source>
        <dbReference type="Pfam" id="PF07883"/>
    </source>
</evidence>
<accession>A0A0F9HQT1</accession>
<dbReference type="SUPFAM" id="SSF51182">
    <property type="entry name" value="RmlC-like cupins"/>
    <property type="match status" value="1"/>
</dbReference>
<reference evidence="4" key="1">
    <citation type="journal article" date="2015" name="Nature">
        <title>Complex archaea that bridge the gap between prokaryotes and eukaryotes.</title>
        <authorList>
            <person name="Spang A."/>
            <person name="Saw J.H."/>
            <person name="Jorgensen S.L."/>
            <person name="Zaremba-Niedzwiedzka K."/>
            <person name="Martijn J."/>
            <person name="Lind A.E."/>
            <person name="van Eijk R."/>
            <person name="Schleper C."/>
            <person name="Guy L."/>
            <person name="Ettema T.J."/>
        </authorList>
    </citation>
    <scope>NUCLEOTIDE SEQUENCE</scope>
</reference>